<accession>A0ABM0Z6C8</accession>
<dbReference type="GeneID" id="104787217"/>
<dbReference type="Proteomes" id="UP000694864">
    <property type="component" value="Chromosome 5"/>
</dbReference>
<proteinExistence type="inferred from homology"/>
<comment type="similarity">
    <text evidence="2">Belongs to the plant thionin (TC 1.C.44) family.</text>
</comment>
<keyword evidence="5" id="KW-0611">Plant defense</keyword>
<keyword evidence="6" id="KW-1015">Disulfide bond</keyword>
<reference evidence="8" key="1">
    <citation type="journal article" date="2014" name="Nat. Commun.">
        <title>The emerging biofuel crop Camelina sativa retains a highly undifferentiated hexaploid genome structure.</title>
        <authorList>
            <person name="Kagale S."/>
            <person name="Koh C."/>
            <person name="Nixon J."/>
            <person name="Bollina V."/>
            <person name="Clarke W.E."/>
            <person name="Tuteja R."/>
            <person name="Spillane C."/>
            <person name="Robinson S.J."/>
            <person name="Links M.G."/>
            <person name="Clarke C."/>
            <person name="Higgins E.E."/>
            <person name="Huebert T."/>
            <person name="Sharpe A.G."/>
            <person name="Parkin I.A."/>
        </authorList>
    </citation>
    <scope>NUCLEOTIDE SEQUENCE [LARGE SCALE GENOMIC DNA]</scope>
    <source>
        <strain evidence="8">cv. DH55</strain>
    </source>
</reference>
<dbReference type="PANTHER" id="PTHR33920">
    <property type="entry name" value="THIONIN-2.1-RELATED"/>
    <property type="match status" value="1"/>
</dbReference>
<dbReference type="InterPro" id="IPR036391">
    <property type="entry name" value="Thionin-like_sf"/>
</dbReference>
<keyword evidence="7" id="KW-0732">Signal</keyword>
<feature type="chain" id="PRO_5046058732" evidence="7">
    <location>
        <begin position="25"/>
        <end position="133"/>
    </location>
</feature>
<evidence type="ECO:0000313" key="8">
    <source>
        <dbReference type="Proteomes" id="UP000694864"/>
    </source>
</evidence>
<sequence length="133" mass="13804">MEGKTVILSVLIMSLVIAQIQVEAKSCCPSTTARNIYNSCRLTGASRPVCASLSGCKVVPAKCPNGYHHDILQNSGDAVNEYCKLGCTSSVCAAMVTLQNSDASEIVSGAVAQCTKACSTFCTKGSTTEVETA</sequence>
<evidence type="ECO:0000256" key="7">
    <source>
        <dbReference type="SAM" id="SignalP"/>
    </source>
</evidence>
<evidence type="ECO:0000256" key="3">
    <source>
        <dbReference type="ARBA" id="ARBA00022525"/>
    </source>
</evidence>
<dbReference type="PRINTS" id="PR00287">
    <property type="entry name" value="THIONIN"/>
</dbReference>
<dbReference type="InterPro" id="IPR001010">
    <property type="entry name" value="Thionin"/>
</dbReference>
<dbReference type="Gene3D" id="3.30.1350.10">
    <property type="entry name" value="Thionin-like"/>
    <property type="match status" value="1"/>
</dbReference>
<evidence type="ECO:0000256" key="6">
    <source>
        <dbReference type="ARBA" id="ARBA00023157"/>
    </source>
</evidence>
<evidence type="ECO:0000256" key="2">
    <source>
        <dbReference type="ARBA" id="ARBA00009872"/>
    </source>
</evidence>
<reference evidence="9" key="2">
    <citation type="submission" date="2025-08" db="UniProtKB">
        <authorList>
            <consortium name="RefSeq"/>
        </authorList>
    </citation>
    <scope>IDENTIFICATION</scope>
    <source>
        <tissue evidence="9">Leaf</tissue>
    </source>
</reference>
<protein>
    <submittedName>
        <fullName evidence="9">Thionin-like</fullName>
    </submittedName>
</protein>
<keyword evidence="4" id="KW-0800">Toxin</keyword>
<name>A0ABM0Z6C8_CAMSA</name>
<organism evidence="8 9">
    <name type="scientific">Camelina sativa</name>
    <name type="common">False flax</name>
    <name type="synonym">Myagrum sativum</name>
    <dbReference type="NCBI Taxonomy" id="90675"/>
    <lineage>
        <taxon>Eukaryota</taxon>
        <taxon>Viridiplantae</taxon>
        <taxon>Streptophyta</taxon>
        <taxon>Embryophyta</taxon>
        <taxon>Tracheophyta</taxon>
        <taxon>Spermatophyta</taxon>
        <taxon>Magnoliopsida</taxon>
        <taxon>eudicotyledons</taxon>
        <taxon>Gunneridae</taxon>
        <taxon>Pentapetalae</taxon>
        <taxon>rosids</taxon>
        <taxon>malvids</taxon>
        <taxon>Brassicales</taxon>
        <taxon>Brassicaceae</taxon>
        <taxon>Camelineae</taxon>
        <taxon>Camelina</taxon>
    </lineage>
</organism>
<dbReference type="SUPFAM" id="SSF57429">
    <property type="entry name" value="Crambin-like"/>
    <property type="match status" value="1"/>
</dbReference>
<gene>
    <name evidence="9" type="primary">LOC104787217</name>
</gene>
<evidence type="ECO:0000256" key="1">
    <source>
        <dbReference type="ARBA" id="ARBA00004613"/>
    </source>
</evidence>
<evidence type="ECO:0000256" key="5">
    <source>
        <dbReference type="ARBA" id="ARBA00022821"/>
    </source>
</evidence>
<comment type="subcellular location">
    <subcellularLocation>
        <location evidence="1">Secreted</location>
    </subcellularLocation>
</comment>
<evidence type="ECO:0000313" key="9">
    <source>
        <dbReference type="RefSeq" id="XP_010511054.1"/>
    </source>
</evidence>
<keyword evidence="3" id="KW-0964">Secreted</keyword>
<keyword evidence="8" id="KW-1185">Reference proteome</keyword>
<dbReference type="PROSITE" id="PS00271">
    <property type="entry name" value="THIONIN"/>
    <property type="match status" value="1"/>
</dbReference>
<evidence type="ECO:0000256" key="4">
    <source>
        <dbReference type="ARBA" id="ARBA00022656"/>
    </source>
</evidence>
<dbReference type="RefSeq" id="XP_010511054.1">
    <property type="nucleotide sequence ID" value="XM_010512752.1"/>
</dbReference>
<dbReference type="Pfam" id="PF00321">
    <property type="entry name" value="Thionin"/>
    <property type="match status" value="1"/>
</dbReference>
<feature type="signal peptide" evidence="7">
    <location>
        <begin position="1"/>
        <end position="24"/>
    </location>
</feature>
<dbReference type="PANTHER" id="PTHR33920:SF2">
    <property type="entry name" value="THIONIN-2.1-RELATED"/>
    <property type="match status" value="1"/>
</dbReference>